<keyword evidence="2" id="KW-0255">Endonuclease</keyword>
<keyword evidence="2" id="KW-0540">Nuclease</keyword>
<reference evidence="2 3" key="1">
    <citation type="submission" date="2021-11" db="EMBL/GenBank/DDBJ databases">
        <authorList>
            <person name="Huq M.A."/>
        </authorList>
    </citation>
    <scope>NUCLEOTIDE SEQUENCE [LARGE SCALE GENOMIC DNA]</scope>
    <source>
        <strain evidence="2 3">MAHUQ-52</strain>
    </source>
</reference>
<comment type="caution">
    <text evidence="2">The sequence shown here is derived from an EMBL/GenBank/DDBJ whole genome shotgun (WGS) entry which is preliminary data.</text>
</comment>
<protein>
    <submittedName>
        <fullName evidence="2">MvaI/BcnI family restriction endonuclease</fullName>
    </submittedName>
</protein>
<dbReference type="Gene3D" id="3.30.70.3570">
    <property type="entry name" value="MvaI/BcnI restriction endonuclease, recognition domain"/>
    <property type="match status" value="1"/>
</dbReference>
<proteinExistence type="predicted"/>
<dbReference type="InterPro" id="IPR029127">
    <property type="entry name" value="MvaI_BcnI"/>
</dbReference>
<organism evidence="2 3">
    <name type="scientific">Massilia agrisoli</name>
    <dbReference type="NCBI Taxonomy" id="2892444"/>
    <lineage>
        <taxon>Bacteria</taxon>
        <taxon>Pseudomonadati</taxon>
        <taxon>Pseudomonadota</taxon>
        <taxon>Betaproteobacteria</taxon>
        <taxon>Burkholderiales</taxon>
        <taxon>Oxalobacteraceae</taxon>
        <taxon>Telluria group</taxon>
        <taxon>Massilia</taxon>
    </lineage>
</organism>
<dbReference type="InterPro" id="IPR043005">
    <property type="entry name" value="MvaI_BcnI_rec"/>
</dbReference>
<sequence>MKAPPRSFDRLRKDAKQLASQSNVSLTQAHEEVARANGYPNWKAVVKFVDQARASAVVTPPISTQFAFDDFGMDPAYISRVERQEDIPLEAKLLVAENAAFFGAQGVEFSVFEPTRTGLEKSILDATQPIRTHFEIENLHFFKEQGQGLEHKVQKPAFFVEPHALVPSTVSLYRPMTKKGDPRMWFKGLGQFAVPTDQIGIVVLDDSLYLFNLSRTSLARASPATEIHKVIGRYVATKGSVALELLLKLHAIAKSSIRSVKHGDTAVGMAVEAALGIPPNSGKKPDYRGIELKAGRGNKTRSTIFAQVAIWPLSRLKSSAEILNAYGYERGTDFKLYCTVSSQKYNSQGLRLFVDEASDLVVERDRENNEVAVWTGELLRRRLAEKHAETFWIEATSSTRDGVEHFDLHTVTHTKTPLLSQLMPLIQSGVITLDHLIKRKGAAVTEKGPLFKMNKRDLPLLFPSPRRHVLNPKK</sequence>
<dbReference type="RefSeq" id="WP_229431484.1">
    <property type="nucleotide sequence ID" value="NZ_JAJHPV010000009.1"/>
</dbReference>
<keyword evidence="3" id="KW-1185">Reference proteome</keyword>
<evidence type="ECO:0000259" key="1">
    <source>
        <dbReference type="Pfam" id="PF15515"/>
    </source>
</evidence>
<dbReference type="Gene3D" id="3.40.210.20">
    <property type="entry name" value="MvaI/BcnI restriction endonuclease, catalytic domain"/>
    <property type="match status" value="1"/>
</dbReference>
<gene>
    <name evidence="2" type="ORF">LMJ30_06290</name>
</gene>
<keyword evidence="2" id="KW-0378">Hydrolase</keyword>
<accession>A0ABS8IPN8</accession>
<name>A0ABS8IPN8_9BURK</name>
<evidence type="ECO:0000313" key="3">
    <source>
        <dbReference type="Proteomes" id="UP001198701"/>
    </source>
</evidence>
<dbReference type="Pfam" id="PF15515">
    <property type="entry name" value="MvaI_BcnI"/>
    <property type="match status" value="1"/>
</dbReference>
<dbReference type="GO" id="GO:0004519">
    <property type="term" value="F:endonuclease activity"/>
    <property type="evidence" value="ECO:0007669"/>
    <property type="project" value="UniProtKB-KW"/>
</dbReference>
<dbReference type="EMBL" id="JAJHPV010000009">
    <property type="protein sequence ID" value="MCC6070567.1"/>
    <property type="molecule type" value="Genomic_DNA"/>
</dbReference>
<dbReference type="CDD" id="cd22347">
    <property type="entry name" value="PDDEXK_nuclease"/>
    <property type="match status" value="1"/>
</dbReference>
<dbReference type="Proteomes" id="UP001198701">
    <property type="component" value="Unassembled WGS sequence"/>
</dbReference>
<feature type="domain" description="MvaI/BcnI restriction endonuclease" evidence="1">
    <location>
        <begin position="248"/>
        <end position="462"/>
    </location>
</feature>
<dbReference type="InterPro" id="IPR043004">
    <property type="entry name" value="MvaI_BcnI_cat"/>
</dbReference>
<evidence type="ECO:0000313" key="2">
    <source>
        <dbReference type="EMBL" id="MCC6070567.1"/>
    </source>
</evidence>